<dbReference type="EMBL" id="NAJO01000024">
    <property type="protein sequence ID" value="OQO03704.1"/>
    <property type="molecule type" value="Genomic_DNA"/>
</dbReference>
<accession>A0A1V8SX99</accession>
<organism evidence="3 4">
    <name type="scientific">Cryoendolithus antarcticus</name>
    <dbReference type="NCBI Taxonomy" id="1507870"/>
    <lineage>
        <taxon>Eukaryota</taxon>
        <taxon>Fungi</taxon>
        <taxon>Dikarya</taxon>
        <taxon>Ascomycota</taxon>
        <taxon>Pezizomycotina</taxon>
        <taxon>Dothideomycetes</taxon>
        <taxon>Dothideomycetidae</taxon>
        <taxon>Cladosporiales</taxon>
        <taxon>Cladosporiaceae</taxon>
        <taxon>Cryoendolithus</taxon>
    </lineage>
</organism>
<gene>
    <name evidence="3" type="ORF">B0A48_10369</name>
</gene>
<sequence length="259" mass="28910">MSKRKAASLGQPSASRIRDKVPQRTTTNGYHSRLAEDPHAWYHCTKDHYDGLDKIAQRQWRNVIRILFTDEGTPSQTGEPCAACVKALEPNEYWSCQMFSSEARALDATLSQRCARCIIQHRTCEPSTQGPALETPAASADEHAATCEGCAGLKDDVAALKDEVAEFKNRLAAVEGLEARLEALEQQSQNAGERVRPIKRQRIESDEAIDVDEEQPDRLRRIVTGFEGRLEQRVEERIAQRLDARIAEKVEDALADALG</sequence>
<evidence type="ECO:0000313" key="3">
    <source>
        <dbReference type="EMBL" id="OQO03704.1"/>
    </source>
</evidence>
<feature type="coiled-coil region" evidence="1">
    <location>
        <begin position="150"/>
        <end position="194"/>
    </location>
</feature>
<feature type="region of interest" description="Disordered" evidence="2">
    <location>
        <begin position="1"/>
        <end position="30"/>
    </location>
</feature>
<dbReference type="InParanoid" id="A0A1V8SX99"/>
<dbReference type="Proteomes" id="UP000192596">
    <property type="component" value="Unassembled WGS sequence"/>
</dbReference>
<evidence type="ECO:0000256" key="2">
    <source>
        <dbReference type="SAM" id="MobiDB-lite"/>
    </source>
</evidence>
<proteinExistence type="predicted"/>
<dbReference type="AlphaFoldDB" id="A0A1V8SX99"/>
<protein>
    <submittedName>
        <fullName evidence="3">Uncharacterized protein</fullName>
    </submittedName>
</protein>
<reference evidence="4" key="1">
    <citation type="submission" date="2017-03" db="EMBL/GenBank/DDBJ databases">
        <title>Genomes of endolithic fungi from Antarctica.</title>
        <authorList>
            <person name="Coleine C."/>
            <person name="Masonjones S."/>
            <person name="Stajich J.E."/>
        </authorList>
    </citation>
    <scope>NUCLEOTIDE SEQUENCE [LARGE SCALE GENOMIC DNA]</scope>
    <source>
        <strain evidence="4">CCFEE 5527</strain>
    </source>
</reference>
<name>A0A1V8SX99_9PEZI</name>
<evidence type="ECO:0000256" key="1">
    <source>
        <dbReference type="SAM" id="Coils"/>
    </source>
</evidence>
<evidence type="ECO:0000313" key="4">
    <source>
        <dbReference type="Proteomes" id="UP000192596"/>
    </source>
</evidence>
<comment type="caution">
    <text evidence="3">The sequence shown here is derived from an EMBL/GenBank/DDBJ whole genome shotgun (WGS) entry which is preliminary data.</text>
</comment>
<keyword evidence="1" id="KW-0175">Coiled coil</keyword>
<keyword evidence="4" id="KW-1185">Reference proteome</keyword>